<evidence type="ECO:0000313" key="2">
    <source>
        <dbReference type="EMBL" id="QWT28848.1"/>
    </source>
</evidence>
<protein>
    <submittedName>
        <fullName evidence="2">Uncharacterized protein</fullName>
    </submittedName>
</protein>
<accession>A0A8F2IVE5</accession>
<reference evidence="2" key="1">
    <citation type="journal article" date="2021" name="Infect. Genet. Evol.">
        <title>Novel prophage-like sequences in Mycoplasma anserisalpingitidis.</title>
        <authorList>
            <person name="Kovacs A.B."/>
            <person name="Wehmann E."/>
            <person name="Svab D."/>
            <person name="Beko K."/>
            <person name="Grozner D."/>
            <person name="Mitter A."/>
            <person name="Bali K."/>
            <person name="Morrow C.J."/>
            <person name="Banyai K."/>
            <person name="Gyuranecz M."/>
        </authorList>
    </citation>
    <scope>NUCLEOTIDE SEQUENCE</scope>
    <source>
        <strain evidence="2">MYCAV675</strain>
    </source>
</reference>
<sequence>MIDKNINLIKEKLQKYGVSYDDFVQSHLLNKNFFVPKKIAKLSGTRSNEELFYLLTISIYAQCDLLTGQKASLLEQETYDEWLKKVGEKRGENFKLAIYEELKFRLYSNTFPEFSSQQELVNPIYSLKGEQKQYNIIAQVLSPQSANFIINSYWNLLDFEGVEPLIKNLNDYLKEIFEPRFIAIETKASENEKKLNDQVKKQSNDAQHFLARLTAERAFTNTELSNLQRQIDNKYAEYWHFSNIIWPNHKSKVNELENKQNETLKNLENFKNKVEQEQQLQNQDIQSATELTNEAIVKTSELENSLNAIKANVILNKNLIDEKQTSQDEKIQKAISRVDRMTLDIVDLQTGHSLYALSVNERIDKAKRDITDFKEEVTTKLNEFRENNSNSSNSAASNASSIPDDILTESNLNSKSRTLSALTIIPGNGTHNSSIFLKNNKANWEFYADANNGSFGVWDKLKNREAFNISSERKVDFYNEVNAHGYKLINVGDPSVEKDAANKKYVDNSVGTIQTDLNNVKSSVASAVSSLEKIKTDLSAINNNSSSDASLSEEKVKKLARSEMRYLHGVPVQKEYISSYVNSAKIKPNVRLLRCSSSSIKYAKTYYLLWFWGHQNITTFEIGTLIRNLGGRGSYYFKISEIDRQGNYIADHIFEIRYIQDYYDVEFYYVKSVNVLNGSTTSSEINCQFMHLVSEDIRWDI</sequence>
<keyword evidence="1" id="KW-0175">Coiled coil</keyword>
<dbReference type="AlphaFoldDB" id="A0A8F2IVE5"/>
<name>A0A8F2IVE5_9MOLU</name>
<proteinExistence type="predicted"/>
<evidence type="ECO:0000256" key="1">
    <source>
        <dbReference type="SAM" id="Coils"/>
    </source>
</evidence>
<feature type="coiled-coil region" evidence="1">
    <location>
        <begin position="356"/>
        <end position="383"/>
    </location>
</feature>
<dbReference type="EMBL" id="MT872814">
    <property type="protein sequence ID" value="QWT28848.1"/>
    <property type="molecule type" value="Genomic_DNA"/>
</dbReference>
<feature type="coiled-coil region" evidence="1">
    <location>
        <begin position="210"/>
        <end position="284"/>
    </location>
</feature>
<organism evidence="2">
    <name type="scientific">Mycoplasma anserisalpingitidis</name>
    <dbReference type="NCBI Taxonomy" id="519450"/>
    <lineage>
        <taxon>Bacteria</taxon>
        <taxon>Bacillati</taxon>
        <taxon>Mycoplasmatota</taxon>
        <taxon>Mollicutes</taxon>
        <taxon>Mycoplasmataceae</taxon>
        <taxon>Mycoplasma</taxon>
    </lineage>
</organism>